<proteinExistence type="predicted"/>
<dbReference type="OrthoDB" id="19938at2759"/>
<dbReference type="InterPro" id="IPR038902">
    <property type="entry name" value="INTS1"/>
</dbReference>
<dbReference type="GO" id="GO:0034474">
    <property type="term" value="P:U2 snRNA 3'-end processing"/>
    <property type="evidence" value="ECO:0007669"/>
    <property type="project" value="InterPro"/>
</dbReference>
<name>A0A8S3X663_PARAO</name>
<organism evidence="2 3">
    <name type="scientific">Parnassius apollo</name>
    <name type="common">Apollo butterfly</name>
    <name type="synonym">Papilio apollo</name>
    <dbReference type="NCBI Taxonomy" id="110799"/>
    <lineage>
        <taxon>Eukaryota</taxon>
        <taxon>Metazoa</taxon>
        <taxon>Ecdysozoa</taxon>
        <taxon>Arthropoda</taxon>
        <taxon>Hexapoda</taxon>
        <taxon>Insecta</taxon>
        <taxon>Pterygota</taxon>
        <taxon>Neoptera</taxon>
        <taxon>Endopterygota</taxon>
        <taxon>Lepidoptera</taxon>
        <taxon>Glossata</taxon>
        <taxon>Ditrysia</taxon>
        <taxon>Papilionoidea</taxon>
        <taxon>Papilionidae</taxon>
        <taxon>Parnassiinae</taxon>
        <taxon>Parnassini</taxon>
        <taxon>Parnassius</taxon>
        <taxon>Parnassius</taxon>
    </lineage>
</organism>
<accession>A0A8S3X663</accession>
<evidence type="ECO:0000313" key="3">
    <source>
        <dbReference type="Proteomes" id="UP000691718"/>
    </source>
</evidence>
<dbReference type="AlphaFoldDB" id="A0A8S3X663"/>
<sequence length="126" mass="14150">MESAAEEKATAHVFSRRDLGCGLLLDWLAELQRETLGRQMQLMFVAGGAPWRPLLVTLLAHRASWKTLHSCLTALLQPQGGWSAREALQLAEALARSPRVRQGRDRATPKHHEPEDLLRLTHEQVS</sequence>
<dbReference type="PANTHER" id="PTHR21224:SF1">
    <property type="entry name" value="INTEGRATOR COMPLEX SUBUNIT 1"/>
    <property type="match status" value="1"/>
</dbReference>
<dbReference type="EMBL" id="CAJQZP010000975">
    <property type="protein sequence ID" value="CAG5004510.1"/>
    <property type="molecule type" value="Genomic_DNA"/>
</dbReference>
<dbReference type="PANTHER" id="PTHR21224">
    <property type="entry name" value="INTEGRATOR COMPLEX SUBUNIT 1"/>
    <property type="match status" value="1"/>
</dbReference>
<keyword evidence="3" id="KW-1185">Reference proteome</keyword>
<protein>
    <submittedName>
        <fullName evidence="2">(apollo) hypothetical protein</fullName>
    </submittedName>
</protein>
<dbReference type="GO" id="GO:0032039">
    <property type="term" value="C:integrator complex"/>
    <property type="evidence" value="ECO:0007669"/>
    <property type="project" value="InterPro"/>
</dbReference>
<feature type="region of interest" description="Disordered" evidence="1">
    <location>
        <begin position="96"/>
        <end position="126"/>
    </location>
</feature>
<comment type="caution">
    <text evidence="2">The sequence shown here is derived from an EMBL/GenBank/DDBJ whole genome shotgun (WGS) entry which is preliminary data.</text>
</comment>
<dbReference type="Proteomes" id="UP000691718">
    <property type="component" value="Unassembled WGS sequence"/>
</dbReference>
<feature type="compositionally biased region" description="Basic and acidic residues" evidence="1">
    <location>
        <begin position="102"/>
        <end position="126"/>
    </location>
</feature>
<evidence type="ECO:0000313" key="2">
    <source>
        <dbReference type="EMBL" id="CAG5004510.1"/>
    </source>
</evidence>
<evidence type="ECO:0000256" key="1">
    <source>
        <dbReference type="SAM" id="MobiDB-lite"/>
    </source>
</evidence>
<gene>
    <name evidence="2" type="ORF">PAPOLLO_LOCUS14400</name>
</gene>
<reference evidence="2" key="1">
    <citation type="submission" date="2021-04" db="EMBL/GenBank/DDBJ databases">
        <authorList>
            <person name="Tunstrom K."/>
        </authorList>
    </citation>
    <scope>NUCLEOTIDE SEQUENCE</scope>
</reference>